<accession>A0A8H6YI50</accession>
<sequence length="84" mass="9248">MGVDPWVPSTYTGFLATYVTSDNASNNEAFQNTLSLLSSVSATRWGSAHTCELHLQNLQLQLQNKQLGSSVDKVQAKSMIYQLI</sequence>
<dbReference type="Proteomes" id="UP000620124">
    <property type="component" value="Unassembled WGS sequence"/>
</dbReference>
<evidence type="ECO:0000313" key="2">
    <source>
        <dbReference type="Proteomes" id="UP000620124"/>
    </source>
</evidence>
<keyword evidence="2" id="KW-1185">Reference proteome</keyword>
<name>A0A8H6YI50_9AGAR</name>
<dbReference type="AlphaFoldDB" id="A0A8H6YI50"/>
<protein>
    <submittedName>
        <fullName evidence="1">Uncharacterized protein</fullName>
    </submittedName>
</protein>
<proteinExistence type="predicted"/>
<reference evidence="1" key="1">
    <citation type="submission" date="2020-05" db="EMBL/GenBank/DDBJ databases">
        <title>Mycena genomes resolve the evolution of fungal bioluminescence.</title>
        <authorList>
            <person name="Tsai I.J."/>
        </authorList>
    </citation>
    <scope>NUCLEOTIDE SEQUENCE</scope>
    <source>
        <strain evidence="1">CCC161011</strain>
    </source>
</reference>
<organism evidence="1 2">
    <name type="scientific">Mycena venus</name>
    <dbReference type="NCBI Taxonomy" id="2733690"/>
    <lineage>
        <taxon>Eukaryota</taxon>
        <taxon>Fungi</taxon>
        <taxon>Dikarya</taxon>
        <taxon>Basidiomycota</taxon>
        <taxon>Agaricomycotina</taxon>
        <taxon>Agaricomycetes</taxon>
        <taxon>Agaricomycetidae</taxon>
        <taxon>Agaricales</taxon>
        <taxon>Marasmiineae</taxon>
        <taxon>Mycenaceae</taxon>
        <taxon>Mycena</taxon>
    </lineage>
</organism>
<evidence type="ECO:0000313" key="1">
    <source>
        <dbReference type="EMBL" id="KAF7358400.1"/>
    </source>
</evidence>
<dbReference type="EMBL" id="JACAZI010000006">
    <property type="protein sequence ID" value="KAF7358400.1"/>
    <property type="molecule type" value="Genomic_DNA"/>
</dbReference>
<gene>
    <name evidence="1" type="ORF">MVEN_00890200</name>
</gene>
<comment type="caution">
    <text evidence="1">The sequence shown here is derived from an EMBL/GenBank/DDBJ whole genome shotgun (WGS) entry which is preliminary data.</text>
</comment>